<dbReference type="EMBL" id="VUJU01005659">
    <property type="protein sequence ID" value="KAF0750628.1"/>
    <property type="molecule type" value="Genomic_DNA"/>
</dbReference>
<reference evidence="2 3" key="1">
    <citation type="submission" date="2019-08" db="EMBL/GenBank/DDBJ databases">
        <title>Whole genome of Aphis craccivora.</title>
        <authorList>
            <person name="Voronova N.V."/>
            <person name="Shulinski R.S."/>
            <person name="Bandarenka Y.V."/>
            <person name="Zhorov D.G."/>
            <person name="Warner D."/>
        </authorList>
    </citation>
    <scope>NUCLEOTIDE SEQUENCE [LARGE SCALE GENOMIC DNA]</scope>
    <source>
        <strain evidence="2">180601</strain>
        <tissue evidence="2">Whole Body</tissue>
    </source>
</reference>
<comment type="caution">
    <text evidence="2">The sequence shown here is derived from an EMBL/GenBank/DDBJ whole genome shotgun (WGS) entry which is preliminary data.</text>
</comment>
<protein>
    <submittedName>
        <fullName evidence="2">PiggyBac transposable element-derived protein 4-like</fullName>
    </submittedName>
</protein>
<organism evidence="2 3">
    <name type="scientific">Aphis craccivora</name>
    <name type="common">Cowpea aphid</name>
    <dbReference type="NCBI Taxonomy" id="307492"/>
    <lineage>
        <taxon>Eukaryota</taxon>
        <taxon>Metazoa</taxon>
        <taxon>Ecdysozoa</taxon>
        <taxon>Arthropoda</taxon>
        <taxon>Hexapoda</taxon>
        <taxon>Insecta</taxon>
        <taxon>Pterygota</taxon>
        <taxon>Neoptera</taxon>
        <taxon>Paraneoptera</taxon>
        <taxon>Hemiptera</taxon>
        <taxon>Sternorrhyncha</taxon>
        <taxon>Aphidomorpha</taxon>
        <taxon>Aphidoidea</taxon>
        <taxon>Aphididae</taxon>
        <taxon>Aphidini</taxon>
        <taxon>Aphis</taxon>
        <taxon>Aphis</taxon>
    </lineage>
</organism>
<proteinExistence type="predicted"/>
<feature type="domain" description="PiggyBac transposable element-derived protein" evidence="1">
    <location>
        <begin position="160"/>
        <end position="264"/>
    </location>
</feature>
<keyword evidence="3" id="KW-1185">Reference proteome</keyword>
<dbReference type="Proteomes" id="UP000478052">
    <property type="component" value="Unassembled WGS sequence"/>
</dbReference>
<sequence>MNSNIRDDDIEQLIFDSDLESYIDYEDTDDDHNFKDDQCSTVSSSEDEIVQDCSNSYQHRPVGRSRGRATQTQQSLNTLWRSDDSTINDYPYNPQTIQVGLYPDIIDALAETNRFAAQKIASFKNLSPHSRLRAWYDTDIGEIKNFLGVVLWMGLVQLLFKQYIKNKSHKYGVKIFKLCVPPCYTLAMKVYAGKEADQNISVSAKIVIDLAAEYLNFGRTMYVDNWYTSVHLADLLGEQKTHLVGTLRSNRKQNPKEAKKRRIMFNENVVNASILFKKVTGSKISITDFRSLLVERLTIKESLHPDINPDLKHILEKVGRSRCFKCYKQNSREKGRKIAQLITCIRKTILNEDDLSA</sequence>
<dbReference type="InterPro" id="IPR029526">
    <property type="entry name" value="PGBD"/>
</dbReference>
<dbReference type="PANTHER" id="PTHR46599:SF3">
    <property type="entry name" value="PIGGYBAC TRANSPOSABLE ELEMENT-DERIVED PROTEIN 4"/>
    <property type="match status" value="1"/>
</dbReference>
<dbReference type="PANTHER" id="PTHR46599">
    <property type="entry name" value="PIGGYBAC TRANSPOSABLE ELEMENT-DERIVED PROTEIN 4"/>
    <property type="match status" value="1"/>
</dbReference>
<evidence type="ECO:0000313" key="3">
    <source>
        <dbReference type="Proteomes" id="UP000478052"/>
    </source>
</evidence>
<gene>
    <name evidence="2" type="ORF">FWK35_00027224</name>
</gene>
<dbReference type="Pfam" id="PF13843">
    <property type="entry name" value="DDE_Tnp_1_7"/>
    <property type="match status" value="1"/>
</dbReference>
<accession>A0A6G0Y7U4</accession>
<name>A0A6G0Y7U4_APHCR</name>
<evidence type="ECO:0000313" key="2">
    <source>
        <dbReference type="EMBL" id="KAF0750628.1"/>
    </source>
</evidence>
<dbReference type="AlphaFoldDB" id="A0A6G0Y7U4"/>
<evidence type="ECO:0000259" key="1">
    <source>
        <dbReference type="Pfam" id="PF13843"/>
    </source>
</evidence>